<organism evidence="2 3">
    <name type="scientific">Prorocentrum cordatum</name>
    <dbReference type="NCBI Taxonomy" id="2364126"/>
    <lineage>
        <taxon>Eukaryota</taxon>
        <taxon>Sar</taxon>
        <taxon>Alveolata</taxon>
        <taxon>Dinophyceae</taxon>
        <taxon>Prorocentrales</taxon>
        <taxon>Prorocentraceae</taxon>
        <taxon>Prorocentrum</taxon>
    </lineage>
</organism>
<evidence type="ECO:0000313" key="3">
    <source>
        <dbReference type="Proteomes" id="UP001189429"/>
    </source>
</evidence>
<sequence length="279" mass="31174">MALDAATMRLILGEKLDPMNKRMDELSNKLNTNIASIKNMDERLTAKLKEHTDSLDACRTDITTHSDRMDEFELRLSALSQGAQDGMEDAAGIAGTYTAASRINSLEASFAALEKSVKDQVTTLQSSTVGTSRASSSAGGSHGASGDDPWQRYIRQRTGQAPPPGSTTNEVNKCKVWIRGFPRKLMASAFSNHFSVVKTLMDQEARDHCRAQTQNYKMSYNITFDTEELARNFHMKCRAERILKWTDPRDAQVHELRAGLDQPLDIRHKSYVLGQCWTL</sequence>
<feature type="non-terminal residue" evidence="2">
    <location>
        <position position="279"/>
    </location>
</feature>
<evidence type="ECO:0000313" key="2">
    <source>
        <dbReference type="EMBL" id="CAK0826746.1"/>
    </source>
</evidence>
<reference evidence="2" key="1">
    <citation type="submission" date="2023-10" db="EMBL/GenBank/DDBJ databases">
        <authorList>
            <person name="Chen Y."/>
            <person name="Shah S."/>
            <person name="Dougan E. K."/>
            <person name="Thang M."/>
            <person name="Chan C."/>
        </authorList>
    </citation>
    <scope>NUCLEOTIDE SEQUENCE [LARGE SCALE GENOMIC DNA]</scope>
</reference>
<dbReference type="EMBL" id="CAUYUJ010009424">
    <property type="protein sequence ID" value="CAK0826746.1"/>
    <property type="molecule type" value="Genomic_DNA"/>
</dbReference>
<dbReference type="Proteomes" id="UP001189429">
    <property type="component" value="Unassembled WGS sequence"/>
</dbReference>
<comment type="caution">
    <text evidence="2">The sequence shown here is derived from an EMBL/GenBank/DDBJ whole genome shotgun (WGS) entry which is preliminary data.</text>
</comment>
<feature type="region of interest" description="Disordered" evidence="1">
    <location>
        <begin position="124"/>
        <end position="150"/>
    </location>
</feature>
<proteinExistence type="predicted"/>
<feature type="compositionally biased region" description="Low complexity" evidence="1">
    <location>
        <begin position="126"/>
        <end position="139"/>
    </location>
</feature>
<protein>
    <submittedName>
        <fullName evidence="2">Uncharacterized protein</fullName>
    </submittedName>
</protein>
<evidence type="ECO:0000256" key="1">
    <source>
        <dbReference type="SAM" id="MobiDB-lite"/>
    </source>
</evidence>
<keyword evidence="3" id="KW-1185">Reference proteome</keyword>
<name>A0ABN9S4X5_9DINO</name>
<gene>
    <name evidence="2" type="ORF">PCOR1329_LOCUS26464</name>
</gene>
<accession>A0ABN9S4X5</accession>